<comment type="caution">
    <text evidence="1">The sequence shown here is derived from an EMBL/GenBank/DDBJ whole genome shotgun (WGS) entry which is preliminary data.</text>
</comment>
<accession>A0A396H0C2</accession>
<sequence length="63" mass="7729">MCQSIICPYYWSSKNDICFFFLTEAYVNDSEKYKYLFKKINSHKVFTFLQIKLTQFTIQIFYV</sequence>
<dbReference type="AlphaFoldDB" id="A0A396H0C2"/>
<gene>
    <name evidence="1" type="ORF">MtrunA17_Chr7g0246201</name>
</gene>
<dbReference type="Proteomes" id="UP000265566">
    <property type="component" value="Chromosome 7"/>
</dbReference>
<reference evidence="2" key="1">
    <citation type="journal article" date="2018" name="Nat. Plants">
        <title>Whole-genome landscape of Medicago truncatula symbiotic genes.</title>
        <authorList>
            <person name="Pecrix Y."/>
            <person name="Staton S.E."/>
            <person name="Sallet E."/>
            <person name="Lelandais-Briere C."/>
            <person name="Moreau S."/>
            <person name="Carrere S."/>
            <person name="Blein T."/>
            <person name="Jardinaud M.F."/>
            <person name="Latrasse D."/>
            <person name="Zouine M."/>
            <person name="Zahm M."/>
            <person name="Kreplak J."/>
            <person name="Mayjonade B."/>
            <person name="Satge C."/>
            <person name="Perez M."/>
            <person name="Cauet S."/>
            <person name="Marande W."/>
            <person name="Chantry-Darmon C."/>
            <person name="Lopez-Roques C."/>
            <person name="Bouchez O."/>
            <person name="Berard A."/>
            <person name="Debelle F."/>
            <person name="Munos S."/>
            <person name="Bendahmane A."/>
            <person name="Berges H."/>
            <person name="Niebel A."/>
            <person name="Buitink J."/>
            <person name="Frugier F."/>
            <person name="Benhamed M."/>
            <person name="Crespi M."/>
            <person name="Gouzy J."/>
            <person name="Gamas P."/>
        </authorList>
    </citation>
    <scope>NUCLEOTIDE SEQUENCE [LARGE SCALE GENOMIC DNA]</scope>
    <source>
        <strain evidence="2">cv. Jemalong A17</strain>
    </source>
</reference>
<proteinExistence type="predicted"/>
<evidence type="ECO:0000313" key="2">
    <source>
        <dbReference type="Proteomes" id="UP000265566"/>
    </source>
</evidence>
<evidence type="ECO:0000313" key="1">
    <source>
        <dbReference type="EMBL" id="RHN46809.1"/>
    </source>
</evidence>
<dbReference type="EMBL" id="PSQE01000007">
    <property type="protein sequence ID" value="RHN46809.1"/>
    <property type="molecule type" value="Genomic_DNA"/>
</dbReference>
<organism evidence="1 2">
    <name type="scientific">Medicago truncatula</name>
    <name type="common">Barrel medic</name>
    <name type="synonym">Medicago tribuloides</name>
    <dbReference type="NCBI Taxonomy" id="3880"/>
    <lineage>
        <taxon>Eukaryota</taxon>
        <taxon>Viridiplantae</taxon>
        <taxon>Streptophyta</taxon>
        <taxon>Embryophyta</taxon>
        <taxon>Tracheophyta</taxon>
        <taxon>Spermatophyta</taxon>
        <taxon>Magnoliopsida</taxon>
        <taxon>eudicotyledons</taxon>
        <taxon>Gunneridae</taxon>
        <taxon>Pentapetalae</taxon>
        <taxon>rosids</taxon>
        <taxon>fabids</taxon>
        <taxon>Fabales</taxon>
        <taxon>Fabaceae</taxon>
        <taxon>Papilionoideae</taxon>
        <taxon>50 kb inversion clade</taxon>
        <taxon>NPAAA clade</taxon>
        <taxon>Hologalegina</taxon>
        <taxon>IRL clade</taxon>
        <taxon>Trifolieae</taxon>
        <taxon>Medicago</taxon>
    </lineage>
</organism>
<dbReference type="Gramene" id="rna41340">
    <property type="protein sequence ID" value="RHN46809.1"/>
    <property type="gene ID" value="gene41340"/>
</dbReference>
<name>A0A396H0C2_MEDTR</name>
<protein>
    <submittedName>
        <fullName evidence="1">Uncharacterized protein</fullName>
    </submittedName>
</protein>